<dbReference type="EMBL" id="JAMKOV010000004">
    <property type="protein sequence ID" value="KAI8040686.1"/>
    <property type="molecule type" value="Genomic_DNA"/>
</dbReference>
<evidence type="ECO:0000313" key="9">
    <source>
        <dbReference type="EMBL" id="KAI8040686.1"/>
    </source>
</evidence>
<dbReference type="InterPro" id="IPR026823">
    <property type="entry name" value="cEGF"/>
</dbReference>
<dbReference type="FunFam" id="2.10.25.10:FF:000037">
    <property type="entry name" value="Signal peptide, CUB domain and EGF-like domain-containing 2"/>
    <property type="match status" value="1"/>
</dbReference>
<dbReference type="Pfam" id="PF14670">
    <property type="entry name" value="FXa_inhibition"/>
    <property type="match status" value="2"/>
</dbReference>
<dbReference type="InterPro" id="IPR000436">
    <property type="entry name" value="Sushi_SCR_CCP_dom"/>
</dbReference>
<dbReference type="SMART" id="SM00181">
    <property type="entry name" value="EGF"/>
    <property type="match status" value="6"/>
</dbReference>
<dbReference type="SUPFAM" id="SSF57535">
    <property type="entry name" value="Complement control module/SCR domain"/>
    <property type="match status" value="1"/>
</dbReference>
<feature type="domain" description="Sushi" evidence="8">
    <location>
        <begin position="388"/>
        <end position="449"/>
    </location>
</feature>
<evidence type="ECO:0000256" key="7">
    <source>
        <dbReference type="SAM" id="SignalP"/>
    </source>
</evidence>
<gene>
    <name evidence="9" type="ORF">M5D96_006629</name>
</gene>
<keyword evidence="10" id="KW-1185">Reference proteome</keyword>
<evidence type="ECO:0000256" key="1">
    <source>
        <dbReference type="ARBA" id="ARBA00022536"/>
    </source>
</evidence>
<dbReference type="SUPFAM" id="SSF57196">
    <property type="entry name" value="EGF/Laminin"/>
    <property type="match status" value="1"/>
</dbReference>
<dbReference type="GO" id="GO:0005509">
    <property type="term" value="F:calcium ion binding"/>
    <property type="evidence" value="ECO:0007669"/>
    <property type="project" value="InterPro"/>
</dbReference>
<dbReference type="CDD" id="cd00033">
    <property type="entry name" value="CCP"/>
    <property type="match status" value="1"/>
</dbReference>
<feature type="signal peptide" evidence="7">
    <location>
        <begin position="1"/>
        <end position="21"/>
    </location>
</feature>
<feature type="compositionally biased region" description="Low complexity" evidence="6">
    <location>
        <begin position="548"/>
        <end position="561"/>
    </location>
</feature>
<dbReference type="AlphaFoldDB" id="A0A9Q0BQP7"/>
<dbReference type="SMART" id="SM00179">
    <property type="entry name" value="EGF_CA"/>
    <property type="match status" value="3"/>
</dbReference>
<evidence type="ECO:0000256" key="5">
    <source>
        <dbReference type="PROSITE-ProRule" id="PRU00302"/>
    </source>
</evidence>
<feature type="region of interest" description="Disordered" evidence="6">
    <location>
        <begin position="620"/>
        <end position="652"/>
    </location>
</feature>
<evidence type="ECO:0000259" key="8">
    <source>
        <dbReference type="PROSITE" id="PS50923"/>
    </source>
</evidence>
<dbReference type="InterPro" id="IPR000742">
    <property type="entry name" value="EGF"/>
</dbReference>
<sequence length="652" mass="72015">MWLAKYIVCALICVAIPSATSKPFRGTPVVIPFYEARTRPGVTKDCGDDNGGCAHECNKSANKCECWEGYYLDPSDLSSCKDVDECEESNGGCAQVCNNLPGEFVCTCETGYRIDESNGKTCVGGCENLIGSYRCLPSTDGILEDTGVSIQNDDGVFPGTIKCKPGFQLSFDGSECQDINECALEDEDPQTGRIIHRFCEYKCTYQIMYLPNGNYKCGCSGYKLSEDQHSCLMDKSFCSTGKGHERCSPGTCLLREDEMDFTCKCPLGFRSEGLSCQDNTYGSYQCSCPQGLMLSNNFTCTDPCEPNKNGCDHMCLADKGGECSCREGYRLKNDGKSCEDVDECLEHNGSCEQMCLNLQGTHACSCDTGYKLAKDKRTCQKTNLKPRDNCRQLQKPRNGNVSCMRHIEKQFVKWNCGITCNVGYVLQGPRHRTCNYSGKWDGSETKCVEKRVLQTSGPRAELCPALKPAHNGVISPEICTKGPSKNGVNCQLKCDSGFVPIRHLQTTCVLGLGWTIKSELQCTPEWQSPEQTNAFGFLISLLIASSNSSSNQTESPTTEPPYDSRSKPARPNRPALQSAITYDHKSETRSEPAQLTSNDGSEYYIVCPDRGTIRVPAEKSVNLPQGCNRQKVPPSNRRMRSSHRHRHRNTNS</sequence>
<organism evidence="9 10">
    <name type="scientific">Drosophila gunungcola</name>
    <name type="common">fruit fly</name>
    <dbReference type="NCBI Taxonomy" id="103775"/>
    <lineage>
        <taxon>Eukaryota</taxon>
        <taxon>Metazoa</taxon>
        <taxon>Ecdysozoa</taxon>
        <taxon>Arthropoda</taxon>
        <taxon>Hexapoda</taxon>
        <taxon>Insecta</taxon>
        <taxon>Pterygota</taxon>
        <taxon>Neoptera</taxon>
        <taxon>Endopterygota</taxon>
        <taxon>Diptera</taxon>
        <taxon>Brachycera</taxon>
        <taxon>Muscomorpha</taxon>
        <taxon>Ephydroidea</taxon>
        <taxon>Drosophilidae</taxon>
        <taxon>Drosophila</taxon>
        <taxon>Sophophora</taxon>
    </lineage>
</organism>
<dbReference type="SUPFAM" id="SSF57184">
    <property type="entry name" value="Growth factor receptor domain"/>
    <property type="match status" value="1"/>
</dbReference>
<comment type="caution">
    <text evidence="9">The sequence shown here is derived from an EMBL/GenBank/DDBJ whole genome shotgun (WGS) entry which is preliminary data.</text>
</comment>
<feature type="disulfide bond" evidence="5">
    <location>
        <begin position="420"/>
        <end position="447"/>
    </location>
</feature>
<keyword evidence="2 7" id="KW-0732">Signal</keyword>
<keyword evidence="5" id="KW-0768">Sushi</keyword>
<dbReference type="Gene3D" id="2.10.70.10">
    <property type="entry name" value="Complement Module, domain 1"/>
    <property type="match status" value="1"/>
</dbReference>
<keyword evidence="3" id="KW-0677">Repeat</keyword>
<evidence type="ECO:0000256" key="4">
    <source>
        <dbReference type="ARBA" id="ARBA00023157"/>
    </source>
</evidence>
<proteinExistence type="predicted"/>
<dbReference type="PANTHER" id="PTHR24034:SF209">
    <property type="entry name" value="EGF-LIKE DOMAIN-CONTAINING PROTEIN"/>
    <property type="match status" value="1"/>
</dbReference>
<reference evidence="9" key="1">
    <citation type="journal article" date="2023" name="Genome Biol. Evol.">
        <title>Long-read-based Genome Assembly of Drosophila gunungcola Reveals Fewer Chemosensory Genes in Flower-breeding Species.</title>
        <authorList>
            <person name="Negi A."/>
            <person name="Liao B.Y."/>
            <person name="Yeh S.D."/>
        </authorList>
    </citation>
    <scope>NUCLEOTIDE SEQUENCE</scope>
    <source>
        <strain evidence="9">Sukarami</strain>
    </source>
</reference>
<evidence type="ECO:0000256" key="3">
    <source>
        <dbReference type="ARBA" id="ARBA00022737"/>
    </source>
</evidence>
<feature type="region of interest" description="Disordered" evidence="6">
    <location>
        <begin position="548"/>
        <end position="597"/>
    </location>
</feature>
<evidence type="ECO:0000256" key="2">
    <source>
        <dbReference type="ARBA" id="ARBA00022729"/>
    </source>
</evidence>
<feature type="compositionally biased region" description="Basic residues" evidence="6">
    <location>
        <begin position="637"/>
        <end position="652"/>
    </location>
</feature>
<dbReference type="InterPro" id="IPR001881">
    <property type="entry name" value="EGF-like_Ca-bd_dom"/>
</dbReference>
<dbReference type="Gene3D" id="2.10.25.10">
    <property type="entry name" value="Laminin"/>
    <property type="match status" value="6"/>
</dbReference>
<keyword evidence="4 5" id="KW-1015">Disulfide bond</keyword>
<dbReference type="InterPro" id="IPR009030">
    <property type="entry name" value="Growth_fac_rcpt_cys_sf"/>
</dbReference>
<dbReference type="InterPro" id="IPR018097">
    <property type="entry name" value="EGF_Ca-bd_CS"/>
</dbReference>
<evidence type="ECO:0000313" key="10">
    <source>
        <dbReference type="Proteomes" id="UP001059596"/>
    </source>
</evidence>
<dbReference type="Pfam" id="PF00084">
    <property type="entry name" value="Sushi"/>
    <property type="match status" value="1"/>
</dbReference>
<keyword evidence="1" id="KW-0245">EGF-like domain</keyword>
<dbReference type="SMART" id="SM00032">
    <property type="entry name" value="CCP"/>
    <property type="match status" value="2"/>
</dbReference>
<dbReference type="InterPro" id="IPR035976">
    <property type="entry name" value="Sushi/SCR/CCP_sf"/>
</dbReference>
<dbReference type="InterPro" id="IPR050751">
    <property type="entry name" value="ECM_structural_protein"/>
</dbReference>
<dbReference type="Pfam" id="PF12662">
    <property type="entry name" value="cEGF"/>
    <property type="match status" value="1"/>
</dbReference>
<name>A0A9Q0BQP7_9MUSC</name>
<comment type="caution">
    <text evidence="5">Lacks conserved residue(s) required for the propagation of feature annotation.</text>
</comment>
<dbReference type="PROSITE" id="PS50923">
    <property type="entry name" value="SUSHI"/>
    <property type="match status" value="1"/>
</dbReference>
<dbReference type="PANTHER" id="PTHR24034">
    <property type="entry name" value="EGF-LIKE DOMAIN-CONTAINING PROTEIN"/>
    <property type="match status" value="1"/>
</dbReference>
<accession>A0A9Q0BQP7</accession>
<dbReference type="PROSITE" id="PS01187">
    <property type="entry name" value="EGF_CA"/>
    <property type="match status" value="1"/>
</dbReference>
<protein>
    <recommendedName>
        <fullName evidence="8">Sushi domain-containing protein</fullName>
    </recommendedName>
</protein>
<feature type="chain" id="PRO_5040129496" description="Sushi domain-containing protein" evidence="7">
    <location>
        <begin position="22"/>
        <end position="652"/>
    </location>
</feature>
<dbReference type="PROSITE" id="PS01186">
    <property type="entry name" value="EGF_2"/>
    <property type="match status" value="2"/>
</dbReference>
<dbReference type="FunFam" id="2.10.25.10:FF:000240">
    <property type="entry name" value="Vitamin K-dependent protein S"/>
    <property type="match status" value="2"/>
</dbReference>
<dbReference type="Proteomes" id="UP001059596">
    <property type="component" value="Unassembled WGS sequence"/>
</dbReference>
<evidence type="ECO:0000256" key="6">
    <source>
        <dbReference type="SAM" id="MobiDB-lite"/>
    </source>
</evidence>